<dbReference type="PANTHER" id="PTHR35174:SF3">
    <property type="entry name" value="BLL7171 PROTEIN"/>
    <property type="match status" value="1"/>
</dbReference>
<evidence type="ECO:0000259" key="2">
    <source>
        <dbReference type="Pfam" id="PF03795"/>
    </source>
</evidence>
<gene>
    <name evidence="3" type="ORF">GNZ18_36830</name>
</gene>
<dbReference type="AlphaFoldDB" id="A0A7K1LCF3"/>
<reference evidence="3 4" key="1">
    <citation type="submission" date="2019-11" db="EMBL/GenBank/DDBJ databases">
        <authorList>
            <person name="Cao P."/>
        </authorList>
    </citation>
    <scope>NUCLEOTIDE SEQUENCE [LARGE SCALE GENOMIC DNA]</scope>
    <source>
        <strain evidence="3 4">NEAU-AAG5</strain>
    </source>
</reference>
<accession>A0A7K1LCF3</accession>
<feature type="domain" description="YCII-related" evidence="2">
    <location>
        <begin position="1"/>
        <end position="115"/>
    </location>
</feature>
<proteinExistence type="inferred from homology"/>
<dbReference type="Pfam" id="PF03795">
    <property type="entry name" value="YCII"/>
    <property type="match status" value="1"/>
</dbReference>
<organism evidence="3 4">
    <name type="scientific">Actinomadura litoris</name>
    <dbReference type="NCBI Taxonomy" id="2678616"/>
    <lineage>
        <taxon>Bacteria</taxon>
        <taxon>Bacillati</taxon>
        <taxon>Actinomycetota</taxon>
        <taxon>Actinomycetes</taxon>
        <taxon>Streptosporangiales</taxon>
        <taxon>Thermomonosporaceae</taxon>
        <taxon>Actinomadura</taxon>
    </lineage>
</organism>
<dbReference type="EMBL" id="WOFH01000018">
    <property type="protein sequence ID" value="MUN42111.1"/>
    <property type="molecule type" value="Genomic_DNA"/>
</dbReference>
<dbReference type="Proteomes" id="UP000432015">
    <property type="component" value="Unassembled WGS sequence"/>
</dbReference>
<keyword evidence="4" id="KW-1185">Reference proteome</keyword>
<dbReference type="InterPro" id="IPR011008">
    <property type="entry name" value="Dimeric_a/b-barrel"/>
</dbReference>
<comment type="similarity">
    <text evidence="1">Belongs to the YciI family.</text>
</comment>
<dbReference type="Gene3D" id="3.30.70.1060">
    <property type="entry name" value="Dimeric alpha+beta barrel"/>
    <property type="match status" value="1"/>
</dbReference>
<evidence type="ECO:0000313" key="4">
    <source>
        <dbReference type="Proteomes" id="UP000432015"/>
    </source>
</evidence>
<evidence type="ECO:0000256" key="1">
    <source>
        <dbReference type="ARBA" id="ARBA00007689"/>
    </source>
</evidence>
<comment type="caution">
    <text evidence="3">The sequence shown here is derived from an EMBL/GenBank/DDBJ whole genome shotgun (WGS) entry which is preliminary data.</text>
</comment>
<name>A0A7K1LCF3_9ACTN</name>
<sequence>MKYMLLIFNRPGFVEELTETERQELFAEVDSIMKELDDRGEWVGGEGLADPSQTKVVRERDGLPAVTDGPFLEAKEHLAGYLTVDTETLERAVEIASRWPDVRYGGRMEVRAVMEAAGTEM</sequence>
<evidence type="ECO:0000313" key="3">
    <source>
        <dbReference type="EMBL" id="MUN42111.1"/>
    </source>
</evidence>
<protein>
    <submittedName>
        <fullName evidence="3">YciI family protein</fullName>
    </submittedName>
</protein>
<dbReference type="SUPFAM" id="SSF54909">
    <property type="entry name" value="Dimeric alpha+beta barrel"/>
    <property type="match status" value="1"/>
</dbReference>
<dbReference type="InterPro" id="IPR005545">
    <property type="entry name" value="YCII"/>
</dbReference>
<dbReference type="PANTHER" id="PTHR35174">
    <property type="entry name" value="BLL7171 PROTEIN-RELATED"/>
    <property type="match status" value="1"/>
</dbReference>